<evidence type="ECO:0000256" key="1">
    <source>
        <dbReference type="SAM" id="MobiDB-lite"/>
    </source>
</evidence>
<protein>
    <recommendedName>
        <fullName evidence="4">DUF883 domain-containing protein</fullName>
    </recommendedName>
</protein>
<accession>A0ABX7NL59</accession>
<proteinExistence type="predicted"/>
<dbReference type="RefSeq" id="WP_206721174.1">
    <property type="nucleotide sequence ID" value="NZ_CP071090.1"/>
</dbReference>
<sequence>MGSVLEGSNVQGSTYAQRSADGTGISSDGHSPGGIAAASKEQVKQLSGAARGRVYSQVDGRKGELVKGIDGLVSTLESAAKSDEAAMVRPLLNGAVGLLRKTSDRLENETTEELLADVQEQVRQRPGLFIASCVAVGFALGRFLKV</sequence>
<gene>
    <name evidence="2" type="ORF">JY651_30285</name>
</gene>
<dbReference type="Proteomes" id="UP000662747">
    <property type="component" value="Chromosome"/>
</dbReference>
<name>A0ABX7NL59_9BACT</name>
<dbReference type="EMBL" id="CP071090">
    <property type="protein sequence ID" value="QSQ19590.1"/>
    <property type="molecule type" value="Genomic_DNA"/>
</dbReference>
<evidence type="ECO:0008006" key="4">
    <source>
        <dbReference type="Google" id="ProtNLM"/>
    </source>
</evidence>
<keyword evidence="3" id="KW-1185">Reference proteome</keyword>
<evidence type="ECO:0000313" key="3">
    <source>
        <dbReference type="Proteomes" id="UP000662747"/>
    </source>
</evidence>
<evidence type="ECO:0000313" key="2">
    <source>
        <dbReference type="EMBL" id="QSQ19590.1"/>
    </source>
</evidence>
<reference evidence="2 3" key="1">
    <citation type="submission" date="2021-02" db="EMBL/GenBank/DDBJ databases">
        <title>De Novo genome assembly of isolated myxobacteria.</title>
        <authorList>
            <person name="Stevens D.C."/>
        </authorList>
    </citation>
    <scope>NUCLEOTIDE SEQUENCE [LARGE SCALE GENOMIC DNA]</scope>
    <source>
        <strain evidence="3">SCPEA02</strain>
    </source>
</reference>
<feature type="region of interest" description="Disordered" evidence="1">
    <location>
        <begin position="1"/>
        <end position="42"/>
    </location>
</feature>
<feature type="compositionally biased region" description="Polar residues" evidence="1">
    <location>
        <begin position="1"/>
        <end position="17"/>
    </location>
</feature>
<organism evidence="2 3">
    <name type="scientific">Pyxidicoccus parkwayensis</name>
    <dbReference type="NCBI Taxonomy" id="2813578"/>
    <lineage>
        <taxon>Bacteria</taxon>
        <taxon>Pseudomonadati</taxon>
        <taxon>Myxococcota</taxon>
        <taxon>Myxococcia</taxon>
        <taxon>Myxococcales</taxon>
        <taxon>Cystobacterineae</taxon>
        <taxon>Myxococcaceae</taxon>
        <taxon>Pyxidicoccus</taxon>
    </lineage>
</organism>